<dbReference type="Gene3D" id="1.10.10.10">
    <property type="entry name" value="Winged helix-like DNA-binding domain superfamily/Winged helix DNA-binding domain"/>
    <property type="match status" value="1"/>
</dbReference>
<dbReference type="EMBL" id="QQWG01000003">
    <property type="protein sequence ID" value="RRG23638.1"/>
    <property type="molecule type" value="Genomic_DNA"/>
</dbReference>
<dbReference type="NCBIfam" id="NF003995">
    <property type="entry name" value="PRK05472.2-4"/>
    <property type="match status" value="1"/>
</dbReference>
<dbReference type="SMART" id="SM00881">
    <property type="entry name" value="CoA_binding"/>
    <property type="match status" value="1"/>
</dbReference>
<keyword evidence="9" id="KW-1185">Reference proteome</keyword>
<evidence type="ECO:0000256" key="2">
    <source>
        <dbReference type="ARBA" id="ARBA00022491"/>
    </source>
</evidence>
<dbReference type="OrthoDB" id="9784760at2"/>
<dbReference type="InterPro" id="IPR009718">
    <property type="entry name" value="Rex_DNA-bd_C_dom"/>
</dbReference>
<keyword evidence="6" id="KW-0520">NAD</keyword>
<dbReference type="SUPFAM" id="SSF46785">
    <property type="entry name" value="Winged helix' DNA-binding domain"/>
    <property type="match status" value="1"/>
</dbReference>
<dbReference type="InterPro" id="IPR003781">
    <property type="entry name" value="CoA-bd"/>
</dbReference>
<dbReference type="Gene3D" id="3.40.50.720">
    <property type="entry name" value="NAD(P)-binding Rossmann-like Domain"/>
    <property type="match status" value="1"/>
</dbReference>
<accession>A0A425Y553</accession>
<dbReference type="NCBIfam" id="NF003994">
    <property type="entry name" value="PRK05472.2-3"/>
    <property type="match status" value="1"/>
</dbReference>
<evidence type="ECO:0000259" key="7">
    <source>
        <dbReference type="SMART" id="SM00881"/>
    </source>
</evidence>
<proteinExistence type="inferred from homology"/>
<dbReference type="GO" id="GO:0051775">
    <property type="term" value="P:response to redox state"/>
    <property type="evidence" value="ECO:0007669"/>
    <property type="project" value="InterPro"/>
</dbReference>
<dbReference type="Pfam" id="PF06971">
    <property type="entry name" value="Put_DNA-bind_N"/>
    <property type="match status" value="1"/>
</dbReference>
<evidence type="ECO:0000313" key="9">
    <source>
        <dbReference type="Proteomes" id="UP000285794"/>
    </source>
</evidence>
<dbReference type="InterPro" id="IPR036291">
    <property type="entry name" value="NAD(P)-bd_dom_sf"/>
</dbReference>
<name>A0A425Y553_9BACT</name>
<dbReference type="SUPFAM" id="SSF51735">
    <property type="entry name" value="NAD(P)-binding Rossmann-fold domains"/>
    <property type="match status" value="1"/>
</dbReference>
<feature type="binding site" evidence="6">
    <location>
        <begin position="96"/>
        <end position="101"/>
    </location>
    <ligand>
        <name>NAD(+)</name>
        <dbReference type="ChEBI" id="CHEBI:57540"/>
    </ligand>
</feature>
<feature type="DNA-binding region" description="H-T-H motif" evidence="6">
    <location>
        <begin position="22"/>
        <end position="61"/>
    </location>
</feature>
<gene>
    <name evidence="6" type="primary">rex</name>
    <name evidence="8" type="ORF">DWB61_04400</name>
</gene>
<sequence>MVQSSKKVVSAVPEPSLRRMPAYLSFSEGLMKKGQEFVSSTQIANYMNIDPTQVTKDLSYTSIVGKTRVGYEVKAMVEILSNFLGFTVMDQAFLVGAGSLGSALLHDDGLANFGLDIVAAFDVNPVIVGKKINDIGVYHIDQFRDLAQEMKAIIGIITVPAEYAQSVADLMVAWGVKAIWNFTPARIKVPSDIVVQNTSLYANLAIIFNKIHTDKEKVI</sequence>
<dbReference type="GO" id="GO:0005737">
    <property type="term" value="C:cytoplasm"/>
    <property type="evidence" value="ECO:0007669"/>
    <property type="project" value="UniProtKB-SubCell"/>
</dbReference>
<comment type="subunit">
    <text evidence="6">Homodimer.</text>
</comment>
<dbReference type="Pfam" id="PF02629">
    <property type="entry name" value="CoA_binding"/>
    <property type="match status" value="1"/>
</dbReference>
<dbReference type="InterPro" id="IPR022876">
    <property type="entry name" value="Tscrpt_rep_Rex"/>
</dbReference>
<keyword evidence="4 6" id="KW-0238">DNA-binding</keyword>
<dbReference type="Proteomes" id="UP000285794">
    <property type="component" value="Unassembled WGS sequence"/>
</dbReference>
<dbReference type="GO" id="GO:0003677">
    <property type="term" value="F:DNA binding"/>
    <property type="evidence" value="ECO:0007669"/>
    <property type="project" value="UniProtKB-UniRule"/>
</dbReference>
<dbReference type="GO" id="GO:0045892">
    <property type="term" value="P:negative regulation of DNA-templated transcription"/>
    <property type="evidence" value="ECO:0007669"/>
    <property type="project" value="InterPro"/>
</dbReference>
<keyword evidence="3 6" id="KW-0805">Transcription regulation</keyword>
<dbReference type="InterPro" id="IPR036388">
    <property type="entry name" value="WH-like_DNA-bd_sf"/>
</dbReference>
<dbReference type="HAMAP" id="MF_01131">
    <property type="entry name" value="Rex"/>
    <property type="match status" value="1"/>
</dbReference>
<dbReference type="InterPro" id="IPR036390">
    <property type="entry name" value="WH_DNA-bd_sf"/>
</dbReference>
<comment type="caution">
    <text evidence="8">The sequence shown here is derived from an EMBL/GenBank/DDBJ whole genome shotgun (WGS) entry which is preliminary data.</text>
</comment>
<evidence type="ECO:0000256" key="5">
    <source>
        <dbReference type="ARBA" id="ARBA00023163"/>
    </source>
</evidence>
<evidence type="ECO:0000256" key="3">
    <source>
        <dbReference type="ARBA" id="ARBA00023015"/>
    </source>
</evidence>
<keyword evidence="5 6" id="KW-0804">Transcription</keyword>
<dbReference type="PANTHER" id="PTHR35786">
    <property type="entry name" value="REDOX-SENSING TRANSCRIPTIONAL REPRESSOR REX"/>
    <property type="match status" value="1"/>
</dbReference>
<organism evidence="8 9">
    <name type="scientific">Ancylomarina euxinus</name>
    <dbReference type="NCBI Taxonomy" id="2283627"/>
    <lineage>
        <taxon>Bacteria</taxon>
        <taxon>Pseudomonadati</taxon>
        <taxon>Bacteroidota</taxon>
        <taxon>Bacteroidia</taxon>
        <taxon>Marinilabiliales</taxon>
        <taxon>Marinifilaceae</taxon>
        <taxon>Ancylomarina</taxon>
    </lineage>
</organism>
<keyword evidence="2 6" id="KW-0678">Repressor</keyword>
<reference evidence="8 9" key="1">
    <citation type="submission" date="2018-07" db="EMBL/GenBank/DDBJ databases">
        <title>Draft genome sequence of Ancylomarina sp. M1P.</title>
        <authorList>
            <person name="Yadav S."/>
            <person name="Villanueva L."/>
            <person name="Damste J.S.S."/>
        </authorList>
    </citation>
    <scope>NUCLEOTIDE SEQUENCE [LARGE SCALE GENOMIC DNA]</scope>
    <source>
        <strain evidence="8 9">M1P</strain>
    </source>
</reference>
<evidence type="ECO:0000256" key="1">
    <source>
        <dbReference type="ARBA" id="ARBA00022490"/>
    </source>
</evidence>
<dbReference type="NCBIfam" id="NF003996">
    <property type="entry name" value="PRK05472.2-5"/>
    <property type="match status" value="1"/>
</dbReference>
<protein>
    <recommendedName>
        <fullName evidence="6">Redox-sensing transcriptional repressor Rex</fullName>
    </recommendedName>
</protein>
<feature type="domain" description="CoA-binding" evidence="7">
    <location>
        <begin position="85"/>
        <end position="186"/>
    </location>
</feature>
<dbReference type="RefSeq" id="WP_125029678.1">
    <property type="nucleotide sequence ID" value="NZ_JAPXVP010000003.1"/>
</dbReference>
<evidence type="ECO:0000313" key="8">
    <source>
        <dbReference type="EMBL" id="RRG23638.1"/>
    </source>
</evidence>
<dbReference type="AlphaFoldDB" id="A0A425Y553"/>
<comment type="subcellular location">
    <subcellularLocation>
        <location evidence="6">Cytoplasm</location>
    </subcellularLocation>
</comment>
<keyword evidence="1 6" id="KW-0963">Cytoplasm</keyword>
<comment type="function">
    <text evidence="6">Modulates transcription in response to changes in cellular NADH/NAD(+) redox state.</text>
</comment>
<evidence type="ECO:0000256" key="6">
    <source>
        <dbReference type="HAMAP-Rule" id="MF_01131"/>
    </source>
</evidence>
<evidence type="ECO:0000256" key="4">
    <source>
        <dbReference type="ARBA" id="ARBA00023125"/>
    </source>
</evidence>
<dbReference type="PANTHER" id="PTHR35786:SF1">
    <property type="entry name" value="REDOX-SENSING TRANSCRIPTIONAL REPRESSOR REX 1"/>
    <property type="match status" value="1"/>
</dbReference>
<dbReference type="GO" id="GO:0003700">
    <property type="term" value="F:DNA-binding transcription factor activity"/>
    <property type="evidence" value="ECO:0007669"/>
    <property type="project" value="UniProtKB-UniRule"/>
</dbReference>
<comment type="similarity">
    <text evidence="6">Belongs to the transcriptional regulatory Rex family.</text>
</comment>